<dbReference type="EMBL" id="JPSP01000012">
    <property type="protein sequence ID" value="KFF41189.1"/>
    <property type="molecule type" value="Genomic_DNA"/>
</dbReference>
<evidence type="ECO:0000256" key="4">
    <source>
        <dbReference type="ARBA" id="ARBA00023125"/>
    </source>
</evidence>
<evidence type="ECO:0000256" key="1">
    <source>
        <dbReference type="ARBA" id="ARBA00022491"/>
    </source>
</evidence>
<protein>
    <submittedName>
        <fullName evidence="8">SOS-response transcriptional repressor, LexA</fullName>
        <ecNumber evidence="8">3.4.21.88</ecNumber>
    </submittedName>
</protein>
<dbReference type="GO" id="GO:0004252">
    <property type="term" value="F:serine-type endopeptidase activity"/>
    <property type="evidence" value="ECO:0007669"/>
    <property type="project" value="UniProtKB-EC"/>
</dbReference>
<dbReference type="PATRIC" id="fig|1527444.3.peg.963"/>
<evidence type="ECO:0000259" key="7">
    <source>
        <dbReference type="Pfam" id="PF01726"/>
    </source>
</evidence>
<comment type="caution">
    <text evidence="8">The sequence shown here is derived from an EMBL/GenBank/DDBJ whole genome shotgun (WGS) entry which is preliminary data.</text>
</comment>
<accession>A0A086CG75</accession>
<dbReference type="InterPro" id="IPR006200">
    <property type="entry name" value="LexA"/>
</dbReference>
<dbReference type="InterPro" id="IPR050077">
    <property type="entry name" value="LexA_repressor"/>
</dbReference>
<dbReference type="eggNOG" id="COG1974">
    <property type="taxonomic scope" value="Bacteria"/>
</dbReference>
<keyword evidence="2" id="KW-0235">DNA replication</keyword>
<dbReference type="GO" id="GO:0009432">
    <property type="term" value="P:SOS response"/>
    <property type="evidence" value="ECO:0007669"/>
    <property type="project" value="InterPro"/>
</dbReference>
<dbReference type="InterPro" id="IPR036390">
    <property type="entry name" value="WH_DNA-bd_sf"/>
</dbReference>
<organism evidence="8 9">
    <name type="scientific">Candidatus Atelocyanobacterium thalassa isolate SIO64986</name>
    <dbReference type="NCBI Taxonomy" id="1527444"/>
    <lineage>
        <taxon>Bacteria</taxon>
        <taxon>Bacillati</taxon>
        <taxon>Cyanobacteriota</taxon>
        <taxon>Cyanophyceae</taxon>
        <taxon>Oscillatoriophycideae</taxon>
        <taxon>Chroococcales</taxon>
        <taxon>Aphanothecaceae</taxon>
        <taxon>Candidatus Atelocyanobacterium</taxon>
        <taxon>Candidatus Atelocyanobacterium thalassae</taxon>
    </lineage>
</organism>
<dbReference type="GO" id="GO:0006260">
    <property type="term" value="P:DNA replication"/>
    <property type="evidence" value="ECO:0007669"/>
    <property type="project" value="UniProtKB-KW"/>
</dbReference>
<dbReference type="SUPFAM" id="SSF46785">
    <property type="entry name" value="Winged helix' DNA-binding domain"/>
    <property type="match status" value="1"/>
</dbReference>
<evidence type="ECO:0000256" key="5">
    <source>
        <dbReference type="ARBA" id="ARBA00023163"/>
    </source>
</evidence>
<evidence type="ECO:0000313" key="9">
    <source>
        <dbReference type="Proteomes" id="UP000028922"/>
    </source>
</evidence>
<dbReference type="Pfam" id="PF01726">
    <property type="entry name" value="LexA_DNA_bind"/>
    <property type="match status" value="1"/>
</dbReference>
<dbReference type="GO" id="GO:0006508">
    <property type="term" value="P:proteolysis"/>
    <property type="evidence" value="ECO:0007669"/>
    <property type="project" value="InterPro"/>
</dbReference>
<dbReference type="Gene3D" id="1.10.10.10">
    <property type="entry name" value="Winged helix-like DNA-binding domain superfamily/Winged helix DNA-binding domain"/>
    <property type="match status" value="1"/>
</dbReference>
<name>A0A086CG75_9CHRO</name>
<dbReference type="InterPro" id="IPR036388">
    <property type="entry name" value="WH-like_DNA-bd_sf"/>
</dbReference>
<keyword evidence="3" id="KW-0805">Transcription regulation</keyword>
<evidence type="ECO:0000256" key="2">
    <source>
        <dbReference type="ARBA" id="ARBA00022705"/>
    </source>
</evidence>
<keyword evidence="8" id="KW-0378">Hydrolase</keyword>
<keyword evidence="1" id="KW-0678">Repressor</keyword>
<dbReference type="InterPro" id="IPR006199">
    <property type="entry name" value="LexA_DNA-bd_dom"/>
</dbReference>
<dbReference type="Proteomes" id="UP000028922">
    <property type="component" value="Unassembled WGS sequence"/>
</dbReference>
<dbReference type="GO" id="GO:0003677">
    <property type="term" value="F:DNA binding"/>
    <property type="evidence" value="ECO:0007669"/>
    <property type="project" value="UniProtKB-KW"/>
</dbReference>
<feature type="domain" description="LexA repressor DNA-binding" evidence="7">
    <location>
        <begin position="1"/>
        <end position="65"/>
    </location>
</feature>
<evidence type="ECO:0000259" key="6">
    <source>
        <dbReference type="Pfam" id="PF00717"/>
    </source>
</evidence>
<evidence type="ECO:0000313" key="8">
    <source>
        <dbReference type="EMBL" id="KFF41189.1"/>
    </source>
</evidence>
<evidence type="ECO:0000256" key="3">
    <source>
        <dbReference type="ARBA" id="ARBA00023015"/>
    </source>
</evidence>
<feature type="domain" description="Peptidase S24/S26A/S26B/S26C" evidence="6">
    <location>
        <begin position="122"/>
        <end position="194"/>
    </location>
</feature>
<dbReference type="InterPro" id="IPR015927">
    <property type="entry name" value="Peptidase_S24_S26A/B/C"/>
</dbReference>
<dbReference type="NCBIfam" id="TIGR00498">
    <property type="entry name" value="lexA"/>
    <property type="match status" value="1"/>
</dbReference>
<sequence>MELLTSAQQELYDWLVQYINENQYAPSIRQMMIAMNLRSPAPVQSRLERLRNKGYITWTEGKARTIRILNSEPKGIPIIGTIEADGIIKLFDGIKYRVDFCYLSYVENAWGLVVSDKITNNDSIIANDIAIMRPFEENEILKKDQVIAAKIEKHEIILKRYSRWGNMAMLKSINSDYQLLKIEPNQLKIEGVLIGIWKKL</sequence>
<dbReference type="PANTHER" id="PTHR33516:SF2">
    <property type="entry name" value="LEXA REPRESSOR-RELATED"/>
    <property type="match status" value="1"/>
</dbReference>
<keyword evidence="4" id="KW-0238">DNA-binding</keyword>
<dbReference type="Gene3D" id="2.10.109.10">
    <property type="entry name" value="Umud Fragment, subunit A"/>
    <property type="match status" value="1"/>
</dbReference>
<proteinExistence type="predicted"/>
<gene>
    <name evidence="8" type="ORF">ucyna2_01012</name>
</gene>
<dbReference type="GO" id="GO:0045892">
    <property type="term" value="P:negative regulation of DNA-templated transcription"/>
    <property type="evidence" value="ECO:0007669"/>
    <property type="project" value="InterPro"/>
</dbReference>
<reference evidence="8 9" key="1">
    <citation type="submission" date="2014-08" db="EMBL/GenBank/DDBJ databases">
        <title>Comparative genomics reveals surprising divergence of two closely related strains of uncultivated UCYN-A cyanobacteria.</title>
        <authorList>
            <person name="Bombar D."/>
            <person name="Heller P."/>
            <person name="Sanchez-Baracaldo P."/>
            <person name="Carter B.J."/>
            <person name="Zert J.P."/>
        </authorList>
    </citation>
    <scope>NUCLEOTIDE SEQUENCE [LARGE SCALE GENOMIC DNA]</scope>
</reference>
<keyword evidence="5" id="KW-0804">Transcription</keyword>
<dbReference type="EC" id="3.4.21.88" evidence="8"/>
<dbReference type="InterPro" id="IPR036286">
    <property type="entry name" value="LexA/Signal_pep-like_sf"/>
</dbReference>
<dbReference type="AlphaFoldDB" id="A0A086CG75"/>
<dbReference type="PANTHER" id="PTHR33516">
    <property type="entry name" value="LEXA REPRESSOR"/>
    <property type="match status" value="1"/>
</dbReference>
<dbReference type="Pfam" id="PF00717">
    <property type="entry name" value="Peptidase_S24"/>
    <property type="match status" value="1"/>
</dbReference>
<dbReference type="STRING" id="1527444.ucyna2_01012"/>
<dbReference type="SUPFAM" id="SSF51306">
    <property type="entry name" value="LexA/Signal peptidase"/>
    <property type="match status" value="1"/>
</dbReference>